<gene>
    <name evidence="1" type="ORF">PANT_13c00110</name>
</gene>
<organism evidence="1 2">
    <name type="scientific">Pseudozyma antarctica (strain T-34)</name>
    <name type="common">Yeast</name>
    <name type="synonym">Candida antarctica</name>
    <dbReference type="NCBI Taxonomy" id="1151754"/>
    <lineage>
        <taxon>Eukaryota</taxon>
        <taxon>Fungi</taxon>
        <taxon>Dikarya</taxon>
        <taxon>Basidiomycota</taxon>
        <taxon>Ustilaginomycotina</taxon>
        <taxon>Ustilaginomycetes</taxon>
        <taxon>Ustilaginales</taxon>
        <taxon>Ustilaginaceae</taxon>
        <taxon>Moesziomyces</taxon>
    </lineage>
</organism>
<reference evidence="2" key="1">
    <citation type="journal article" date="2013" name="Genome Announc.">
        <title>Genome sequence of the basidiomycetous yeast Pseudozyma antarctica T-34, a producer of the glycolipid biosurfactants mannosylerythritol lipids.</title>
        <authorList>
            <person name="Morita T."/>
            <person name="Koike H."/>
            <person name="Koyama Y."/>
            <person name="Hagiwara H."/>
            <person name="Ito E."/>
            <person name="Fukuoka T."/>
            <person name="Imura T."/>
            <person name="Machida M."/>
            <person name="Kitamoto D."/>
        </authorList>
    </citation>
    <scope>NUCLEOTIDE SEQUENCE [LARGE SCALE GENOMIC DNA]</scope>
    <source>
        <strain evidence="2">T-34</strain>
    </source>
</reference>
<dbReference type="AlphaFoldDB" id="M9ME52"/>
<sequence>MACAEQLKDATLSRGSTFQQAWDSRLGADHFRFGQIGRLLPLFLRRPSRFLRPLSRWISNIAPQAPRHAQKDELASSGWAGLHFPTIAMGVFKSSAAEKQQA</sequence>
<dbReference type="EMBL" id="DF196779">
    <property type="protein sequence ID" value="GAC75013.1"/>
    <property type="molecule type" value="Genomic_DNA"/>
</dbReference>
<evidence type="ECO:0000313" key="2">
    <source>
        <dbReference type="Proteomes" id="UP000011976"/>
    </source>
</evidence>
<evidence type="ECO:0000313" key="1">
    <source>
        <dbReference type="EMBL" id="GAC75013.1"/>
    </source>
</evidence>
<accession>M9ME52</accession>
<name>M9ME52_PSEA3</name>
<protein>
    <submittedName>
        <fullName evidence="1">Uncharacterized protein</fullName>
    </submittedName>
</protein>
<dbReference type="Proteomes" id="UP000011976">
    <property type="component" value="Unassembled WGS sequence"/>
</dbReference>
<proteinExistence type="predicted"/>